<feature type="domain" description="DUF4190" evidence="2">
    <location>
        <begin position="25"/>
        <end position="77"/>
    </location>
</feature>
<dbReference type="Pfam" id="PF13828">
    <property type="entry name" value="DUF4190"/>
    <property type="match status" value="1"/>
</dbReference>
<gene>
    <name evidence="3" type="ORF">SAMN04489745_2524</name>
</gene>
<organism evidence="3 4">
    <name type="scientific">Arthrobacter woluwensis</name>
    <dbReference type="NCBI Taxonomy" id="156980"/>
    <lineage>
        <taxon>Bacteria</taxon>
        <taxon>Bacillati</taxon>
        <taxon>Actinomycetota</taxon>
        <taxon>Actinomycetes</taxon>
        <taxon>Micrococcales</taxon>
        <taxon>Micrococcaceae</taxon>
        <taxon>Arthrobacter</taxon>
    </lineage>
</organism>
<dbReference type="InterPro" id="IPR025241">
    <property type="entry name" value="DUF4190"/>
</dbReference>
<keyword evidence="1" id="KW-1133">Transmembrane helix</keyword>
<dbReference type="EMBL" id="FNSN01000003">
    <property type="protein sequence ID" value="SEC29659.1"/>
    <property type="molecule type" value="Genomic_DNA"/>
</dbReference>
<dbReference type="AlphaFoldDB" id="A0A1H4RCS4"/>
<feature type="transmembrane region" description="Helical" evidence="1">
    <location>
        <begin position="58"/>
        <end position="83"/>
    </location>
</feature>
<name>A0A1H4RCS4_9MICC</name>
<evidence type="ECO:0000256" key="1">
    <source>
        <dbReference type="SAM" id="Phobius"/>
    </source>
</evidence>
<dbReference type="RefSeq" id="WP_066215719.1">
    <property type="nucleotide sequence ID" value="NZ_FNSN01000003.1"/>
</dbReference>
<dbReference type="Proteomes" id="UP000182652">
    <property type="component" value="Unassembled WGS sequence"/>
</dbReference>
<proteinExistence type="predicted"/>
<reference evidence="3 4" key="1">
    <citation type="submission" date="2016-10" db="EMBL/GenBank/DDBJ databases">
        <authorList>
            <person name="de Groot N.N."/>
        </authorList>
    </citation>
    <scope>NUCLEOTIDE SEQUENCE [LARGE SCALE GENOMIC DNA]</scope>
    <source>
        <strain evidence="3 4">DSM 10495</strain>
    </source>
</reference>
<keyword evidence="4" id="KW-1185">Reference proteome</keyword>
<evidence type="ECO:0000313" key="3">
    <source>
        <dbReference type="EMBL" id="SEC29659.1"/>
    </source>
</evidence>
<protein>
    <recommendedName>
        <fullName evidence="2">DUF4190 domain-containing protein</fullName>
    </recommendedName>
</protein>
<sequence length="97" mass="10013">MTQRQAGGTRNPATTRHTGKPTLALSSLLCCLLPPPTGLVLGVVALHRIDGPKGEGRALAVAGIVLSSVWAVLLIVLTAVHAFTTQDQVSPPLIGWG</sequence>
<evidence type="ECO:0000259" key="2">
    <source>
        <dbReference type="Pfam" id="PF13828"/>
    </source>
</evidence>
<accession>A0A1H4RCS4</accession>
<feature type="transmembrane region" description="Helical" evidence="1">
    <location>
        <begin position="23"/>
        <end position="46"/>
    </location>
</feature>
<keyword evidence="1" id="KW-0472">Membrane</keyword>
<evidence type="ECO:0000313" key="4">
    <source>
        <dbReference type="Proteomes" id="UP000182652"/>
    </source>
</evidence>
<keyword evidence="1" id="KW-0812">Transmembrane</keyword>